<keyword evidence="2" id="KW-1185">Reference proteome</keyword>
<reference evidence="1" key="1">
    <citation type="submission" date="2023-05" db="EMBL/GenBank/DDBJ databases">
        <authorList>
            <person name="Zhang X."/>
        </authorList>
    </citation>
    <scope>NUCLEOTIDE SEQUENCE</scope>
    <source>
        <strain evidence="1">BD1B2-1</strain>
    </source>
</reference>
<dbReference type="RefSeq" id="WP_314520016.1">
    <property type="nucleotide sequence ID" value="NZ_JASJOU010000029.1"/>
</dbReference>
<name>A0AAE3RA85_9BACT</name>
<evidence type="ECO:0000313" key="1">
    <source>
        <dbReference type="EMBL" id="MDJ1506801.1"/>
    </source>
</evidence>
<gene>
    <name evidence="1" type="ORF">QNI22_39550</name>
</gene>
<evidence type="ECO:0000313" key="2">
    <source>
        <dbReference type="Proteomes" id="UP001232063"/>
    </source>
</evidence>
<sequence length="388" mass="41855">MTNRHIWVLLFWCWSCMLTAQSIPWKVRPTGVNHTIFIKNSISLTVNGVTLEAGDAIGVFYDSLGVKVCGGYIEWQKQSAALTAYGDDGTNKGFKTGEVFTFRVWKKSTNCISENVQVTYASGGIISHTNQFAPDGISELSTLQGTASTIRYNSSSFCQNAGLQAPVFTGSVSQITYTSSEGLILNESTGTIDVTRSEPGNYIVTFSSPVCLTQQQISVSIAPGINLTQLVTTFIDATCEKQKGTLEIDISTITGGTKPYRLALRETSRNETISAVGNRFDNLIPGSYELIITDALQCQQIASTPINVSTPTDCVPVISPNGDGVADAFYIPSQGVVKIYNRYGQLLKTLSTPAEWDATDESGNLVPMGNYVIVGSNAADKKVITVIR</sequence>
<dbReference type="Proteomes" id="UP001232063">
    <property type="component" value="Unassembled WGS sequence"/>
</dbReference>
<protein>
    <submittedName>
        <fullName evidence="1">Gliding motility-associated C-terminal domain-containing protein</fullName>
    </submittedName>
</protein>
<dbReference type="EMBL" id="JASJOU010000029">
    <property type="protein sequence ID" value="MDJ1506801.1"/>
    <property type="molecule type" value="Genomic_DNA"/>
</dbReference>
<dbReference type="Gene3D" id="2.60.40.4070">
    <property type="match status" value="1"/>
</dbReference>
<comment type="caution">
    <text evidence="1">The sequence shown here is derived from an EMBL/GenBank/DDBJ whole genome shotgun (WGS) entry which is preliminary data.</text>
</comment>
<accession>A0AAE3RA85</accession>
<proteinExistence type="predicted"/>
<dbReference type="Pfam" id="PF13585">
    <property type="entry name" value="CHU_C"/>
    <property type="match status" value="1"/>
</dbReference>
<dbReference type="AlphaFoldDB" id="A0AAE3RA85"/>
<organism evidence="1 2">
    <name type="scientific">Xanthocytophaga agilis</name>
    <dbReference type="NCBI Taxonomy" id="3048010"/>
    <lineage>
        <taxon>Bacteria</taxon>
        <taxon>Pseudomonadati</taxon>
        <taxon>Bacteroidota</taxon>
        <taxon>Cytophagia</taxon>
        <taxon>Cytophagales</taxon>
        <taxon>Rhodocytophagaceae</taxon>
        <taxon>Xanthocytophaga</taxon>
    </lineage>
</organism>